<dbReference type="PANTHER" id="PTHR14791">
    <property type="entry name" value="BOMB/KIRA PROTEINS"/>
    <property type="match status" value="1"/>
</dbReference>
<evidence type="ECO:0000256" key="1">
    <source>
        <dbReference type="SAM" id="MobiDB-lite"/>
    </source>
</evidence>
<reference evidence="2 3" key="1">
    <citation type="journal article" date="2023" name="Hortic Res">
        <title>Pangenome of water caltrop reveals structural variations and asymmetric subgenome divergence after allopolyploidization.</title>
        <authorList>
            <person name="Zhang X."/>
            <person name="Chen Y."/>
            <person name="Wang L."/>
            <person name="Yuan Y."/>
            <person name="Fang M."/>
            <person name="Shi L."/>
            <person name="Lu R."/>
            <person name="Comes H.P."/>
            <person name="Ma Y."/>
            <person name="Chen Y."/>
            <person name="Huang G."/>
            <person name="Zhou Y."/>
            <person name="Zheng Z."/>
            <person name="Qiu Y."/>
        </authorList>
    </citation>
    <scope>NUCLEOTIDE SEQUENCE [LARGE SCALE GENOMIC DNA]</scope>
    <source>
        <tissue evidence="2">Roots</tissue>
    </source>
</reference>
<feature type="region of interest" description="Disordered" evidence="1">
    <location>
        <begin position="192"/>
        <end position="236"/>
    </location>
</feature>
<evidence type="ECO:0008006" key="4">
    <source>
        <dbReference type="Google" id="ProtNLM"/>
    </source>
</evidence>
<feature type="compositionally biased region" description="Low complexity" evidence="1">
    <location>
        <begin position="203"/>
        <end position="214"/>
    </location>
</feature>
<comment type="caution">
    <text evidence="2">The sequence shown here is derived from an EMBL/GenBank/DDBJ whole genome shotgun (WGS) entry which is preliminary data.</text>
</comment>
<dbReference type="AlphaFoldDB" id="A0AAN7QX82"/>
<protein>
    <recommendedName>
        <fullName evidence="4">WW domain-containing protein</fullName>
    </recommendedName>
</protein>
<dbReference type="Gene3D" id="2.20.70.10">
    <property type="match status" value="1"/>
</dbReference>
<proteinExistence type="predicted"/>
<evidence type="ECO:0000313" key="2">
    <source>
        <dbReference type="EMBL" id="KAK4780031.1"/>
    </source>
</evidence>
<dbReference type="PANTHER" id="PTHR14791:SF29">
    <property type="entry name" value="PROTEIN KIBRA"/>
    <property type="match status" value="1"/>
</dbReference>
<feature type="compositionally biased region" description="Acidic residues" evidence="1">
    <location>
        <begin position="192"/>
        <end position="202"/>
    </location>
</feature>
<sequence length="277" mass="30030">MRECLSPYQPGHGCLTRKCGSQIRTPGHRDPVIVEYGFSPDRENSVQPRATRISGALETHQIKQFLSIPIPSNLCSRGLIYLSLSDPMTAPNTGTITASLERSLQKISLNGPGGSGGGAARVGRSSSSEDISESQLNNSDATLELNSHVSLPYHWEQCLDLQTGEIYYINWRTGMRAKEDPRLTGDYTEDYYYSDEDEDDSSNCDSGESSSVSSPADFHSPAAAREPPPLAGGGGEKDSVLVVGGCKMCLMYFMVPKQVEDCPKCSGRLVLHFNGSP</sequence>
<name>A0AAN7QX82_9MYRT</name>
<evidence type="ECO:0000313" key="3">
    <source>
        <dbReference type="Proteomes" id="UP001345219"/>
    </source>
</evidence>
<accession>A0AAN7QX82</accession>
<dbReference type="InterPro" id="IPR051105">
    <property type="entry name" value="WWC/KIBRA_Hippo_Reg"/>
</dbReference>
<dbReference type="EMBL" id="JAXIOK010000001">
    <property type="protein sequence ID" value="KAK4780031.1"/>
    <property type="molecule type" value="Genomic_DNA"/>
</dbReference>
<feature type="compositionally biased region" description="Gly residues" evidence="1">
    <location>
        <begin position="111"/>
        <end position="120"/>
    </location>
</feature>
<gene>
    <name evidence="2" type="ORF">SAY87_016137</name>
</gene>
<organism evidence="2 3">
    <name type="scientific">Trapa incisa</name>
    <dbReference type="NCBI Taxonomy" id="236973"/>
    <lineage>
        <taxon>Eukaryota</taxon>
        <taxon>Viridiplantae</taxon>
        <taxon>Streptophyta</taxon>
        <taxon>Embryophyta</taxon>
        <taxon>Tracheophyta</taxon>
        <taxon>Spermatophyta</taxon>
        <taxon>Magnoliopsida</taxon>
        <taxon>eudicotyledons</taxon>
        <taxon>Gunneridae</taxon>
        <taxon>Pentapetalae</taxon>
        <taxon>rosids</taxon>
        <taxon>malvids</taxon>
        <taxon>Myrtales</taxon>
        <taxon>Lythraceae</taxon>
        <taxon>Trapa</taxon>
    </lineage>
</organism>
<dbReference type="Proteomes" id="UP001345219">
    <property type="component" value="Chromosome 13"/>
</dbReference>
<dbReference type="InterPro" id="IPR036020">
    <property type="entry name" value="WW_dom_sf"/>
</dbReference>
<dbReference type="SUPFAM" id="SSF51045">
    <property type="entry name" value="WW domain"/>
    <property type="match status" value="1"/>
</dbReference>
<keyword evidence="3" id="KW-1185">Reference proteome</keyword>
<feature type="region of interest" description="Disordered" evidence="1">
    <location>
        <begin position="107"/>
        <end position="136"/>
    </location>
</feature>